<feature type="signal peptide" evidence="7">
    <location>
        <begin position="1"/>
        <end position="24"/>
    </location>
</feature>
<evidence type="ECO:0000256" key="6">
    <source>
        <dbReference type="RuleBase" id="RU361187"/>
    </source>
</evidence>
<protein>
    <submittedName>
        <fullName evidence="9">Glycoside hydrolase</fullName>
    </submittedName>
</protein>
<accession>A0A0L8V7X3</accession>
<dbReference type="InterPro" id="IPR013320">
    <property type="entry name" value="ConA-like_dom_sf"/>
</dbReference>
<comment type="caution">
    <text evidence="9">The sequence shown here is derived from an EMBL/GenBank/DDBJ whole genome shotgun (WGS) entry which is preliminary data.</text>
</comment>
<dbReference type="STRING" id="1409788.NC99_26250"/>
<feature type="active site" description="Proton donor" evidence="4">
    <location>
        <position position="209"/>
    </location>
</feature>
<dbReference type="InterPro" id="IPR041542">
    <property type="entry name" value="GH43_C2"/>
</dbReference>
<evidence type="ECO:0000256" key="3">
    <source>
        <dbReference type="ARBA" id="ARBA00023295"/>
    </source>
</evidence>
<feature type="chain" id="PRO_5005591493" evidence="7">
    <location>
        <begin position="25"/>
        <end position="527"/>
    </location>
</feature>
<dbReference type="Gene3D" id="2.115.10.20">
    <property type="entry name" value="Glycosyl hydrolase domain, family 43"/>
    <property type="match status" value="1"/>
</dbReference>
<dbReference type="GO" id="GO:0004553">
    <property type="term" value="F:hydrolase activity, hydrolyzing O-glycosyl compounds"/>
    <property type="evidence" value="ECO:0007669"/>
    <property type="project" value="InterPro"/>
</dbReference>
<evidence type="ECO:0000256" key="5">
    <source>
        <dbReference type="PIRSR" id="PIRSR606710-2"/>
    </source>
</evidence>
<evidence type="ECO:0000256" key="1">
    <source>
        <dbReference type="ARBA" id="ARBA00009865"/>
    </source>
</evidence>
<reference evidence="10" key="1">
    <citation type="submission" date="2015-07" db="EMBL/GenBank/DDBJ databases">
        <title>Genome sequencing of Sunxiuqinia dokdonensis strain SK.</title>
        <authorList>
            <person name="Ahn S."/>
            <person name="Kim B.-C."/>
        </authorList>
    </citation>
    <scope>NUCLEOTIDE SEQUENCE [LARGE SCALE GENOMIC DNA]</scope>
    <source>
        <strain evidence="10">SK</strain>
    </source>
</reference>
<name>A0A0L8V7X3_9BACT</name>
<dbReference type="PATRIC" id="fig|1409788.3.peg.2709"/>
<dbReference type="SUPFAM" id="SSF49899">
    <property type="entry name" value="Concanavalin A-like lectins/glucanases"/>
    <property type="match status" value="1"/>
</dbReference>
<evidence type="ECO:0000259" key="8">
    <source>
        <dbReference type="Pfam" id="PF17851"/>
    </source>
</evidence>
<organism evidence="9 10">
    <name type="scientific">Sunxiuqinia dokdonensis</name>
    <dbReference type="NCBI Taxonomy" id="1409788"/>
    <lineage>
        <taxon>Bacteria</taxon>
        <taxon>Pseudomonadati</taxon>
        <taxon>Bacteroidota</taxon>
        <taxon>Bacteroidia</taxon>
        <taxon>Marinilabiliales</taxon>
        <taxon>Prolixibacteraceae</taxon>
        <taxon>Sunxiuqinia</taxon>
    </lineage>
</organism>
<dbReference type="Proteomes" id="UP000036958">
    <property type="component" value="Unassembled WGS sequence"/>
</dbReference>
<proteinExistence type="inferred from homology"/>
<evidence type="ECO:0000256" key="4">
    <source>
        <dbReference type="PIRSR" id="PIRSR606710-1"/>
    </source>
</evidence>
<comment type="similarity">
    <text evidence="1 6">Belongs to the glycosyl hydrolase 43 family.</text>
</comment>
<dbReference type="Pfam" id="PF17851">
    <property type="entry name" value="GH43_C2"/>
    <property type="match status" value="1"/>
</dbReference>
<dbReference type="AlphaFoldDB" id="A0A0L8V7X3"/>
<dbReference type="InterPro" id="IPR051795">
    <property type="entry name" value="Glycosyl_Hydrlase_43"/>
</dbReference>
<gene>
    <name evidence="9" type="ORF">NC99_26250</name>
</gene>
<dbReference type="PANTHER" id="PTHR42812:SF12">
    <property type="entry name" value="BETA-XYLOSIDASE-RELATED"/>
    <property type="match status" value="1"/>
</dbReference>
<dbReference type="PANTHER" id="PTHR42812">
    <property type="entry name" value="BETA-XYLOSIDASE"/>
    <property type="match status" value="1"/>
</dbReference>
<evidence type="ECO:0000313" key="10">
    <source>
        <dbReference type="Proteomes" id="UP000036958"/>
    </source>
</evidence>
<dbReference type="Gene3D" id="2.60.120.200">
    <property type="match status" value="1"/>
</dbReference>
<dbReference type="EMBL" id="LGIA01000160">
    <property type="protein sequence ID" value="KOH44546.1"/>
    <property type="molecule type" value="Genomic_DNA"/>
</dbReference>
<keyword evidence="3 6" id="KW-0326">Glycosidase</keyword>
<dbReference type="InterPro" id="IPR006710">
    <property type="entry name" value="Glyco_hydro_43"/>
</dbReference>
<keyword evidence="2 6" id="KW-0378">Hydrolase</keyword>
<evidence type="ECO:0000313" key="9">
    <source>
        <dbReference type="EMBL" id="KOH44546.1"/>
    </source>
</evidence>
<sequence>MEMKRTYLLVLAMLFLMLKAEVFAQEQRAQNPIIHADVPDMAMVRVGDTYYMASTTMHMAPGVPIMKSHDLVNWKLVSYAYDTLVDNEKMRLENGNNAYGAGSWAPSLRYHKGVFYVSTFSATSGKTHVFTTRDPENEPWKATSFSPSLHDHSLFFDDDGRVYMLYAGGDIRIVELEADVSGIKEGAINEIIVPDAGKVAAENLMLHAEGSQLIKHEGKYYLFNITWPRNGMRTVVIHRADKITGPYEGRVALRDRGIAQGCIIDTPEGDWYAYLFRDYGAVGRIPYLTPMKWEDGWPVLGIDGKVPDTLDIPVENIGVEEIVASDFFKRKKGDNTLPLAWQWNHNPDNRYWSLTERKGHLRLTTGRVDSDVLQARNMLTQRTFGPESSAAVSMDVSNMKDGDCAGFIALQRRYGLVGVKMEKGTKYLVMISAETNEPVELDRIPLDKKKVHLKIDCDFKERTDKAYFYYSLDGKQWTAIGEPLQMAYTLPHFMGYRFGLFNYATETTGGYVDFDYFKISDQLTKVK</sequence>
<feature type="active site" description="Proton acceptor" evidence="4">
    <location>
        <position position="40"/>
    </location>
</feature>
<dbReference type="InterPro" id="IPR023296">
    <property type="entry name" value="Glyco_hydro_beta-prop_sf"/>
</dbReference>
<dbReference type="CDD" id="cd09001">
    <property type="entry name" value="GH43_FsAxh1-like"/>
    <property type="match status" value="1"/>
</dbReference>
<keyword evidence="7" id="KW-0732">Signal</keyword>
<evidence type="ECO:0000256" key="7">
    <source>
        <dbReference type="SAM" id="SignalP"/>
    </source>
</evidence>
<keyword evidence="10" id="KW-1185">Reference proteome</keyword>
<dbReference type="Pfam" id="PF04616">
    <property type="entry name" value="Glyco_hydro_43"/>
    <property type="match status" value="1"/>
</dbReference>
<feature type="domain" description="Beta-xylosidase C-terminal Concanavalin A-like" evidence="8">
    <location>
        <begin position="335"/>
        <end position="519"/>
    </location>
</feature>
<dbReference type="GO" id="GO:0005975">
    <property type="term" value="P:carbohydrate metabolic process"/>
    <property type="evidence" value="ECO:0007669"/>
    <property type="project" value="InterPro"/>
</dbReference>
<feature type="site" description="Important for catalytic activity, responsible for pKa modulation of the active site Glu and correct orientation of both the proton donor and substrate" evidence="5">
    <location>
        <position position="151"/>
    </location>
</feature>
<evidence type="ECO:0000256" key="2">
    <source>
        <dbReference type="ARBA" id="ARBA00022801"/>
    </source>
</evidence>
<dbReference type="SUPFAM" id="SSF75005">
    <property type="entry name" value="Arabinanase/levansucrase/invertase"/>
    <property type="match status" value="1"/>
</dbReference>